<comment type="caution">
    <text evidence="5">The sequence shown here is derived from an EMBL/GenBank/DDBJ whole genome shotgun (WGS) entry which is preliminary data.</text>
</comment>
<dbReference type="RefSeq" id="WP_066380721.1">
    <property type="nucleotide sequence ID" value="NZ_LTAZ01000004.1"/>
</dbReference>
<dbReference type="OrthoDB" id="189683at2157"/>
<evidence type="ECO:0000313" key="5">
    <source>
        <dbReference type="EMBL" id="KYH26192.1"/>
    </source>
</evidence>
<evidence type="ECO:0000256" key="1">
    <source>
        <dbReference type="ARBA" id="ARBA00022723"/>
    </source>
</evidence>
<evidence type="ECO:0000313" key="6">
    <source>
        <dbReference type="Proteomes" id="UP000075321"/>
    </source>
</evidence>
<feature type="domain" description="CHY-type" evidence="4">
    <location>
        <begin position="11"/>
        <end position="92"/>
    </location>
</feature>
<dbReference type="InterPro" id="IPR016694">
    <property type="entry name" value="UCP017292"/>
</dbReference>
<proteinExistence type="predicted"/>
<dbReference type="PATRIC" id="fig|1008153.3.peg.1295"/>
<dbReference type="Pfam" id="PF05495">
    <property type="entry name" value="zf-CHY"/>
    <property type="match status" value="1"/>
</dbReference>
<protein>
    <submittedName>
        <fullName evidence="5">CHY zinc finger</fullName>
    </submittedName>
</protein>
<sequence>MVDDVAVRGIDLDSETRCAHYDSPRDVIAIRFPCCGEYYACYECHAVRADHDAERWPADARSSRAVLCGVCRAELTISEYLSCDDACPACGAAFNPGCAGHHHHYFAGVSEASGPDRP</sequence>
<dbReference type="EMBL" id="LTAZ01000004">
    <property type="protein sequence ID" value="KYH26192.1"/>
    <property type="molecule type" value="Genomic_DNA"/>
</dbReference>
<name>A0A151AF71_9EURY</name>
<dbReference type="GO" id="GO:0008270">
    <property type="term" value="F:zinc ion binding"/>
    <property type="evidence" value="ECO:0007669"/>
    <property type="project" value="UniProtKB-KW"/>
</dbReference>
<keyword evidence="6" id="KW-1185">Reference proteome</keyword>
<organism evidence="5 6">
    <name type="scientific">Halalkalicoccus paucihalophilus</name>
    <dbReference type="NCBI Taxonomy" id="1008153"/>
    <lineage>
        <taxon>Archaea</taxon>
        <taxon>Methanobacteriati</taxon>
        <taxon>Methanobacteriota</taxon>
        <taxon>Stenosarchaea group</taxon>
        <taxon>Halobacteria</taxon>
        <taxon>Halobacteriales</taxon>
        <taxon>Halococcaceae</taxon>
        <taxon>Halalkalicoccus</taxon>
    </lineage>
</organism>
<keyword evidence="3" id="KW-0862">Zinc</keyword>
<dbReference type="PIRSF" id="PIRSF017292">
    <property type="entry name" value="UCP017292_Znf_CHY"/>
    <property type="match status" value="1"/>
</dbReference>
<dbReference type="PROSITE" id="PS51266">
    <property type="entry name" value="ZF_CHY"/>
    <property type="match status" value="1"/>
</dbReference>
<dbReference type="InterPro" id="IPR008913">
    <property type="entry name" value="Znf_CHY"/>
</dbReference>
<accession>A0A151AF71</accession>
<keyword evidence="1" id="KW-0479">Metal-binding</keyword>
<dbReference type="AlphaFoldDB" id="A0A151AF71"/>
<dbReference type="PANTHER" id="PTHR28082:SF1">
    <property type="entry name" value="HELPER OF TIM PROTEIN 13"/>
    <property type="match status" value="1"/>
</dbReference>
<dbReference type="PANTHER" id="PTHR28082">
    <property type="entry name" value="ZINC FINGER PROTEIN"/>
    <property type="match status" value="1"/>
</dbReference>
<gene>
    <name evidence="5" type="ORF">HAPAU_12870</name>
</gene>
<evidence type="ECO:0000256" key="3">
    <source>
        <dbReference type="ARBA" id="ARBA00022833"/>
    </source>
</evidence>
<dbReference type="Proteomes" id="UP000075321">
    <property type="component" value="Unassembled WGS sequence"/>
</dbReference>
<reference evidence="5 6" key="1">
    <citation type="submission" date="2016-02" db="EMBL/GenBank/DDBJ databases">
        <title>Genome sequence of Halalkalicoccus paucihalophilus DSM 24557.</title>
        <authorList>
            <person name="Poehlein A."/>
            <person name="Daniel R."/>
        </authorList>
    </citation>
    <scope>NUCLEOTIDE SEQUENCE [LARGE SCALE GENOMIC DNA]</scope>
    <source>
        <strain evidence="5 6">DSM 24557</strain>
    </source>
</reference>
<dbReference type="InterPro" id="IPR037274">
    <property type="entry name" value="Znf_CHY_sf"/>
</dbReference>
<evidence type="ECO:0000259" key="4">
    <source>
        <dbReference type="PROSITE" id="PS51266"/>
    </source>
</evidence>
<dbReference type="GO" id="GO:0045041">
    <property type="term" value="P:protein import into mitochondrial intermembrane space"/>
    <property type="evidence" value="ECO:0007669"/>
    <property type="project" value="TreeGrafter"/>
</dbReference>
<keyword evidence="2" id="KW-0863">Zinc-finger</keyword>
<dbReference type="InterPro" id="IPR052604">
    <property type="entry name" value="Mito_Tim_assembly_helper"/>
</dbReference>
<dbReference type="SUPFAM" id="SSF161219">
    <property type="entry name" value="CHY zinc finger-like"/>
    <property type="match status" value="1"/>
</dbReference>
<evidence type="ECO:0000256" key="2">
    <source>
        <dbReference type="ARBA" id="ARBA00022771"/>
    </source>
</evidence>